<dbReference type="SMART" id="SM00829">
    <property type="entry name" value="PKS_ER"/>
    <property type="match status" value="1"/>
</dbReference>
<evidence type="ECO:0000313" key="2">
    <source>
        <dbReference type="EMBL" id="WUP72100.1"/>
    </source>
</evidence>
<dbReference type="InterPro" id="IPR011032">
    <property type="entry name" value="GroES-like_sf"/>
</dbReference>
<dbReference type="CDD" id="cd05288">
    <property type="entry name" value="PGDH"/>
    <property type="match status" value="1"/>
</dbReference>
<evidence type="ECO:0000313" key="3">
    <source>
        <dbReference type="Proteomes" id="UP001432011"/>
    </source>
</evidence>
<dbReference type="Pfam" id="PF00107">
    <property type="entry name" value="ADH_zinc_N"/>
    <property type="match status" value="1"/>
</dbReference>
<feature type="domain" description="Enoyl reductase (ER)" evidence="1">
    <location>
        <begin position="34"/>
        <end position="348"/>
    </location>
</feature>
<dbReference type="InterPro" id="IPR020843">
    <property type="entry name" value="ER"/>
</dbReference>
<dbReference type="PANTHER" id="PTHR43677">
    <property type="entry name" value="SHORT-CHAIN DEHYDROGENASE/REDUCTASE"/>
    <property type="match status" value="1"/>
</dbReference>
<dbReference type="InterPro" id="IPR036291">
    <property type="entry name" value="NAD(P)-bd_dom_sf"/>
</dbReference>
<dbReference type="SUPFAM" id="SSF51735">
    <property type="entry name" value="NAD(P)-binding Rossmann-fold domains"/>
    <property type="match status" value="1"/>
</dbReference>
<protein>
    <submittedName>
        <fullName evidence="2">NADP-dependent oxidoreductase</fullName>
    </submittedName>
</protein>
<organism evidence="2 3">
    <name type="scientific">Microbispora hainanensis</name>
    <dbReference type="NCBI Taxonomy" id="568844"/>
    <lineage>
        <taxon>Bacteria</taxon>
        <taxon>Bacillati</taxon>
        <taxon>Actinomycetota</taxon>
        <taxon>Actinomycetes</taxon>
        <taxon>Streptosporangiales</taxon>
        <taxon>Streptosporangiaceae</taxon>
        <taxon>Microbispora</taxon>
    </lineage>
</organism>
<dbReference type="PANTHER" id="PTHR43677:SF4">
    <property type="entry name" value="QUINONE OXIDOREDUCTASE-LIKE PROTEIN 2"/>
    <property type="match status" value="1"/>
</dbReference>
<dbReference type="PROSITE" id="PS01162">
    <property type="entry name" value="QOR_ZETA_CRYSTAL"/>
    <property type="match status" value="1"/>
</dbReference>
<proteinExistence type="predicted"/>
<dbReference type="InterPro" id="IPR002364">
    <property type="entry name" value="Quin_OxRdtase/zeta-crystal_CS"/>
</dbReference>
<dbReference type="SUPFAM" id="SSF50129">
    <property type="entry name" value="GroES-like"/>
    <property type="match status" value="1"/>
</dbReference>
<reference evidence="2" key="1">
    <citation type="submission" date="2022-10" db="EMBL/GenBank/DDBJ databases">
        <title>The complete genomes of actinobacterial strains from the NBC collection.</title>
        <authorList>
            <person name="Joergensen T.S."/>
            <person name="Alvarez Arevalo M."/>
            <person name="Sterndorff E.B."/>
            <person name="Faurdal D."/>
            <person name="Vuksanovic O."/>
            <person name="Mourched A.-S."/>
            <person name="Charusanti P."/>
            <person name="Shaw S."/>
            <person name="Blin K."/>
            <person name="Weber T."/>
        </authorList>
    </citation>
    <scope>NUCLEOTIDE SEQUENCE</scope>
    <source>
        <strain evidence="2">NBC_00254</strain>
    </source>
</reference>
<dbReference type="Gene3D" id="3.90.180.10">
    <property type="entry name" value="Medium-chain alcohol dehydrogenases, catalytic domain"/>
    <property type="match status" value="1"/>
</dbReference>
<sequence>MPPTLPRALPDTASLPRTVREIRLADVPSGGLPGPEHLTFAEVPLPVPGHGEVLVRNRWFQVFPSLRTLIAGGVPGTPFPALHPGDTLFGPAVGEVVAAPADGDLRPGDLIAHFQGWREFAAVPATAPLGDSLPDPAAHLASGGATAYAALARIARLRAGETVLVTGGAGGVGSLAGQIARQLGAARVIGTTGSPAKAGRMTAELGYDAVVLRDGGPIGGRLAEAAPDGVDVVVDTVGGEQLQAAVAAARPGARLVVVGTLATQLSPASGGTTAPVELDAFQLIARNITIRGLVGVDGEVHAEWTERFGAWLRSGAVTFPHTRIAGIERAPLALRELFEGRHVGTVVIEM</sequence>
<dbReference type="InterPro" id="IPR013149">
    <property type="entry name" value="ADH-like_C"/>
</dbReference>
<keyword evidence="3" id="KW-1185">Reference proteome</keyword>
<dbReference type="RefSeq" id="WP_328708343.1">
    <property type="nucleotide sequence ID" value="NZ_CP108085.1"/>
</dbReference>
<dbReference type="InterPro" id="IPR041694">
    <property type="entry name" value="ADH_N_2"/>
</dbReference>
<dbReference type="Pfam" id="PF16884">
    <property type="entry name" value="ADH_N_2"/>
    <property type="match status" value="1"/>
</dbReference>
<accession>A0ABZ1SGJ1</accession>
<dbReference type="Gene3D" id="3.40.50.720">
    <property type="entry name" value="NAD(P)-binding Rossmann-like Domain"/>
    <property type="match status" value="1"/>
</dbReference>
<dbReference type="InterPro" id="IPR051397">
    <property type="entry name" value="Zn-ADH-like_protein"/>
</dbReference>
<dbReference type="EMBL" id="CP108085">
    <property type="protein sequence ID" value="WUP72100.1"/>
    <property type="molecule type" value="Genomic_DNA"/>
</dbReference>
<gene>
    <name evidence="2" type="ORF">OG913_21940</name>
</gene>
<evidence type="ECO:0000259" key="1">
    <source>
        <dbReference type="SMART" id="SM00829"/>
    </source>
</evidence>
<dbReference type="Proteomes" id="UP001432011">
    <property type="component" value="Chromosome"/>
</dbReference>
<name>A0ABZ1SGJ1_9ACTN</name>